<evidence type="ECO:0000313" key="2">
    <source>
        <dbReference type="Proteomes" id="UP000494249"/>
    </source>
</evidence>
<accession>A0A6J5C9L7</accession>
<protein>
    <submittedName>
        <fullName evidence="1">Uncharacterized protein</fullName>
    </submittedName>
</protein>
<dbReference type="Proteomes" id="UP000494249">
    <property type="component" value="Unassembled WGS sequence"/>
</dbReference>
<organism evidence="1 2">
    <name type="scientific">Paraburkholderia phenoliruptrix</name>
    <dbReference type="NCBI Taxonomy" id="252970"/>
    <lineage>
        <taxon>Bacteria</taxon>
        <taxon>Pseudomonadati</taxon>
        <taxon>Pseudomonadota</taxon>
        <taxon>Betaproteobacteria</taxon>
        <taxon>Burkholderiales</taxon>
        <taxon>Burkholderiaceae</taxon>
        <taxon>Paraburkholderia</taxon>
    </lineage>
</organism>
<gene>
    <name evidence="1" type="ORF">LMG22037_05613</name>
</gene>
<name>A0A6J5C9L7_9BURK</name>
<sequence>MKVSELEGPRLDYQVKRALRFEGRVGMTNQPTVAISYSTDWDAAAPIIKNHIAYRSGPGDGVYSAFLITKNENEDTHLQIGPTPLIAMMRCYVASVYGDEV</sequence>
<dbReference type="EMBL" id="CADIKB010000042">
    <property type="protein sequence ID" value="CAB3731430.1"/>
    <property type="molecule type" value="Genomic_DNA"/>
</dbReference>
<dbReference type="Pfam" id="PF10765">
    <property type="entry name" value="Phage_P22_NinX"/>
    <property type="match status" value="1"/>
</dbReference>
<reference evidence="1 2" key="1">
    <citation type="submission" date="2020-04" db="EMBL/GenBank/DDBJ databases">
        <authorList>
            <person name="De Canck E."/>
        </authorList>
    </citation>
    <scope>NUCLEOTIDE SEQUENCE [LARGE SCALE GENOMIC DNA]</scope>
    <source>
        <strain evidence="1 2">LMG 22037</strain>
    </source>
</reference>
<proteinExistence type="predicted"/>
<evidence type="ECO:0000313" key="1">
    <source>
        <dbReference type="EMBL" id="CAB3731430.1"/>
    </source>
</evidence>
<dbReference type="AlphaFoldDB" id="A0A6J5C9L7"/>
<dbReference type="InterPro" id="IPR019701">
    <property type="entry name" value="Phage_P22_NinX"/>
</dbReference>